<gene>
    <name evidence="2" type="ORF">AAF712_002230</name>
</gene>
<feature type="transmembrane region" description="Helical" evidence="1">
    <location>
        <begin position="67"/>
        <end position="92"/>
    </location>
</feature>
<comment type="caution">
    <text evidence="2">The sequence shown here is derived from an EMBL/GenBank/DDBJ whole genome shotgun (WGS) entry which is preliminary data.</text>
</comment>
<keyword evidence="1" id="KW-0472">Membrane</keyword>
<evidence type="ECO:0000256" key="1">
    <source>
        <dbReference type="SAM" id="Phobius"/>
    </source>
</evidence>
<keyword evidence="1" id="KW-0812">Transmembrane</keyword>
<organism evidence="2 3">
    <name type="scientific">Marasmius tenuissimus</name>
    <dbReference type="NCBI Taxonomy" id="585030"/>
    <lineage>
        <taxon>Eukaryota</taxon>
        <taxon>Fungi</taxon>
        <taxon>Dikarya</taxon>
        <taxon>Basidiomycota</taxon>
        <taxon>Agaricomycotina</taxon>
        <taxon>Agaricomycetes</taxon>
        <taxon>Agaricomycetidae</taxon>
        <taxon>Agaricales</taxon>
        <taxon>Marasmiineae</taxon>
        <taxon>Marasmiaceae</taxon>
        <taxon>Marasmius</taxon>
    </lineage>
</organism>
<dbReference type="EMBL" id="JBBXMP010000006">
    <property type="protein sequence ID" value="KAL0070399.1"/>
    <property type="molecule type" value="Genomic_DNA"/>
</dbReference>
<accession>A0ABR3AAN8</accession>
<protein>
    <submittedName>
        <fullName evidence="2">Uncharacterized protein</fullName>
    </submittedName>
</protein>
<dbReference type="Proteomes" id="UP001437256">
    <property type="component" value="Unassembled WGS sequence"/>
</dbReference>
<proteinExistence type="predicted"/>
<evidence type="ECO:0000313" key="3">
    <source>
        <dbReference type="Proteomes" id="UP001437256"/>
    </source>
</evidence>
<sequence length="101" mass="11501">MGFLMAELVFVCVQGYFILHIARISRTWAFTTACTALMAVRSAFLLFAFVQAVLMENLKQFRDDWKWAMITMLVIGSFADLAIPSGRVYFLLKQRSGAHKT</sequence>
<evidence type="ECO:0000313" key="2">
    <source>
        <dbReference type="EMBL" id="KAL0070399.1"/>
    </source>
</evidence>
<feature type="transmembrane region" description="Helical" evidence="1">
    <location>
        <begin position="6"/>
        <end position="24"/>
    </location>
</feature>
<name>A0ABR3AAN8_9AGAR</name>
<keyword evidence="1" id="KW-1133">Transmembrane helix</keyword>
<reference evidence="2 3" key="1">
    <citation type="submission" date="2024-05" db="EMBL/GenBank/DDBJ databases">
        <title>A draft genome resource for the thread blight pathogen Marasmius tenuissimus strain MS-2.</title>
        <authorList>
            <person name="Yulfo-Soto G.E."/>
            <person name="Baruah I.K."/>
            <person name="Amoako-Attah I."/>
            <person name="Bukari Y."/>
            <person name="Meinhardt L.W."/>
            <person name="Bailey B.A."/>
            <person name="Cohen S.P."/>
        </authorList>
    </citation>
    <scope>NUCLEOTIDE SEQUENCE [LARGE SCALE GENOMIC DNA]</scope>
    <source>
        <strain evidence="2 3">MS-2</strain>
    </source>
</reference>
<keyword evidence="3" id="KW-1185">Reference proteome</keyword>
<feature type="transmembrane region" description="Helical" evidence="1">
    <location>
        <begin position="36"/>
        <end position="55"/>
    </location>
</feature>